<organism evidence="2 3">
    <name type="scientific">Bacteroides luti</name>
    <dbReference type="NCBI Taxonomy" id="1297750"/>
    <lineage>
        <taxon>Bacteria</taxon>
        <taxon>Pseudomonadati</taxon>
        <taxon>Bacteroidota</taxon>
        <taxon>Bacteroidia</taxon>
        <taxon>Bacteroidales</taxon>
        <taxon>Bacteroidaceae</taxon>
        <taxon>Bacteroides</taxon>
    </lineage>
</organism>
<dbReference type="AlphaFoldDB" id="A0A1M5BWN1"/>
<evidence type="ECO:0000313" key="3">
    <source>
        <dbReference type="Proteomes" id="UP000184509"/>
    </source>
</evidence>
<accession>A0A1M5BWN1</accession>
<name>A0A1M5BWN1_9BACE</name>
<sequence>MVAGEPVKGFTDMEVNHVRVKTPDVFAGNNSITLHLEDLQKEEYCFPLPGGKVISAYGTRGGHSGTDIKTCANDTIRCTFDGIVRMAKRYGGYGNVIVVRHKNGLESLYSHNSKNFVKSGDEVKAGQAIALTGRTGSATTEHLHFEFRINGCHFNPSIIFDMNNHTLKKAPLVCSHKGNGISVKPIKENES</sequence>
<dbReference type="STRING" id="1297750.SAMN05444405_10917"/>
<dbReference type="Proteomes" id="UP000184509">
    <property type="component" value="Unassembled WGS sequence"/>
</dbReference>
<dbReference type="GO" id="GO:0004222">
    <property type="term" value="F:metalloendopeptidase activity"/>
    <property type="evidence" value="ECO:0007669"/>
    <property type="project" value="TreeGrafter"/>
</dbReference>
<dbReference type="InterPro" id="IPR016047">
    <property type="entry name" value="M23ase_b-sheet_dom"/>
</dbReference>
<reference evidence="2 3" key="1">
    <citation type="submission" date="2016-11" db="EMBL/GenBank/DDBJ databases">
        <authorList>
            <person name="Jaros S."/>
            <person name="Januszkiewicz K."/>
            <person name="Wedrychowicz H."/>
        </authorList>
    </citation>
    <scope>NUCLEOTIDE SEQUENCE [LARGE SCALE GENOMIC DNA]</scope>
    <source>
        <strain evidence="2 3">DSM 26991</strain>
    </source>
</reference>
<gene>
    <name evidence="2" type="ORF">SAMN05444405_10917</name>
</gene>
<dbReference type="Gene3D" id="2.70.70.10">
    <property type="entry name" value="Glucose Permease (Domain IIA)"/>
    <property type="match status" value="1"/>
</dbReference>
<dbReference type="OrthoDB" id="9805070at2"/>
<dbReference type="EMBL" id="FQTV01000009">
    <property type="protein sequence ID" value="SHF46780.1"/>
    <property type="molecule type" value="Genomic_DNA"/>
</dbReference>
<proteinExistence type="predicted"/>
<dbReference type="Pfam" id="PF01551">
    <property type="entry name" value="Peptidase_M23"/>
    <property type="match status" value="1"/>
</dbReference>
<dbReference type="CDD" id="cd12797">
    <property type="entry name" value="M23_peptidase"/>
    <property type="match status" value="1"/>
</dbReference>
<dbReference type="SUPFAM" id="SSF51261">
    <property type="entry name" value="Duplicated hybrid motif"/>
    <property type="match status" value="1"/>
</dbReference>
<protein>
    <submittedName>
        <fullName evidence="2">Peptidase family M23</fullName>
    </submittedName>
</protein>
<dbReference type="PANTHER" id="PTHR21666:SF270">
    <property type="entry name" value="MUREIN HYDROLASE ACTIVATOR ENVC"/>
    <property type="match status" value="1"/>
</dbReference>
<evidence type="ECO:0000313" key="2">
    <source>
        <dbReference type="EMBL" id="SHF46780.1"/>
    </source>
</evidence>
<feature type="domain" description="M23ase beta-sheet core" evidence="1">
    <location>
        <begin position="62"/>
        <end position="156"/>
    </location>
</feature>
<dbReference type="InterPro" id="IPR011055">
    <property type="entry name" value="Dup_hybrid_motif"/>
</dbReference>
<dbReference type="InterPro" id="IPR050570">
    <property type="entry name" value="Cell_wall_metabolism_enzyme"/>
</dbReference>
<evidence type="ECO:0000259" key="1">
    <source>
        <dbReference type="Pfam" id="PF01551"/>
    </source>
</evidence>
<keyword evidence="3" id="KW-1185">Reference proteome</keyword>
<dbReference type="PANTHER" id="PTHR21666">
    <property type="entry name" value="PEPTIDASE-RELATED"/>
    <property type="match status" value="1"/>
</dbReference>